<evidence type="ECO:0000313" key="3">
    <source>
        <dbReference type="Proteomes" id="UP000478052"/>
    </source>
</evidence>
<sequence>MKRIVNSERRWGRDIALLPAKAMINGGDETTMRVFDIFSPLNSIYIPFFGAHSTRTQSVLFDKAFLVKQKLSSHQNEHRLDREQRQRQCTRTHGPAGTTTLLRRIGKRRRRGNSSSLDGGGRSRVFEFRQRTFTNVTSVRTRKDVGQGAHTFHYPTLSPLPVIHTGDYPPLFKPPRSSLLAVLTFLPAPSHPQRVS</sequence>
<accession>A0A6G0Y825</accession>
<name>A0A6G0Y825_APHCR</name>
<feature type="non-terminal residue" evidence="2">
    <location>
        <position position="196"/>
    </location>
</feature>
<feature type="compositionally biased region" description="Basic and acidic residues" evidence="1">
    <location>
        <begin position="75"/>
        <end position="86"/>
    </location>
</feature>
<organism evidence="2 3">
    <name type="scientific">Aphis craccivora</name>
    <name type="common">Cowpea aphid</name>
    <dbReference type="NCBI Taxonomy" id="307492"/>
    <lineage>
        <taxon>Eukaryota</taxon>
        <taxon>Metazoa</taxon>
        <taxon>Ecdysozoa</taxon>
        <taxon>Arthropoda</taxon>
        <taxon>Hexapoda</taxon>
        <taxon>Insecta</taxon>
        <taxon>Pterygota</taxon>
        <taxon>Neoptera</taxon>
        <taxon>Paraneoptera</taxon>
        <taxon>Hemiptera</taxon>
        <taxon>Sternorrhyncha</taxon>
        <taxon>Aphidomorpha</taxon>
        <taxon>Aphidoidea</taxon>
        <taxon>Aphididae</taxon>
        <taxon>Aphidini</taxon>
        <taxon>Aphis</taxon>
        <taxon>Aphis</taxon>
    </lineage>
</organism>
<proteinExistence type="predicted"/>
<keyword evidence="3" id="KW-1185">Reference proteome</keyword>
<feature type="region of interest" description="Disordered" evidence="1">
    <location>
        <begin position="74"/>
        <end position="97"/>
    </location>
</feature>
<evidence type="ECO:0000313" key="2">
    <source>
        <dbReference type="EMBL" id="KAF0750704.1"/>
    </source>
</evidence>
<dbReference type="AlphaFoldDB" id="A0A6G0Y825"/>
<protein>
    <submittedName>
        <fullName evidence="2">Uncharacterized protein</fullName>
    </submittedName>
</protein>
<evidence type="ECO:0000256" key="1">
    <source>
        <dbReference type="SAM" id="MobiDB-lite"/>
    </source>
</evidence>
<gene>
    <name evidence="2" type="ORF">FWK35_00037240</name>
</gene>
<dbReference type="Proteomes" id="UP000478052">
    <property type="component" value="Unassembled WGS sequence"/>
</dbReference>
<dbReference type="EMBL" id="VUJU01005630">
    <property type="protein sequence ID" value="KAF0750704.1"/>
    <property type="molecule type" value="Genomic_DNA"/>
</dbReference>
<comment type="caution">
    <text evidence="2">The sequence shown here is derived from an EMBL/GenBank/DDBJ whole genome shotgun (WGS) entry which is preliminary data.</text>
</comment>
<reference evidence="2 3" key="1">
    <citation type="submission" date="2019-08" db="EMBL/GenBank/DDBJ databases">
        <title>Whole genome of Aphis craccivora.</title>
        <authorList>
            <person name="Voronova N.V."/>
            <person name="Shulinski R.S."/>
            <person name="Bandarenka Y.V."/>
            <person name="Zhorov D.G."/>
            <person name="Warner D."/>
        </authorList>
    </citation>
    <scope>NUCLEOTIDE SEQUENCE [LARGE SCALE GENOMIC DNA]</scope>
    <source>
        <strain evidence="2">180601</strain>
        <tissue evidence="2">Whole Body</tissue>
    </source>
</reference>